<keyword evidence="1" id="KW-0812">Transmembrane</keyword>
<gene>
    <name evidence="3" type="ORF">Q8A70_04445</name>
</gene>
<dbReference type="PANTHER" id="PTHR19353">
    <property type="entry name" value="FATTY ACID DESATURASE 2"/>
    <property type="match status" value="1"/>
</dbReference>
<dbReference type="PANTHER" id="PTHR19353:SF19">
    <property type="entry name" value="DELTA(5) FATTY ACID DESATURASE C-RELATED"/>
    <property type="match status" value="1"/>
</dbReference>
<evidence type="ECO:0000259" key="2">
    <source>
        <dbReference type="Pfam" id="PF00487"/>
    </source>
</evidence>
<name>A0ABU0YI55_9PROT</name>
<comment type="caution">
    <text evidence="3">The sequence shown here is derived from an EMBL/GenBank/DDBJ whole genome shotgun (WGS) entry which is preliminary data.</text>
</comment>
<dbReference type="RefSeq" id="WP_379954313.1">
    <property type="nucleotide sequence ID" value="NZ_JAUYVI010000002.1"/>
</dbReference>
<accession>A0ABU0YI55</accession>
<protein>
    <submittedName>
        <fullName evidence="3">Fatty acid desaturase family protein</fullName>
    </submittedName>
</protein>
<dbReference type="CDD" id="cd03511">
    <property type="entry name" value="Rhizopine-oxygenase-like"/>
    <property type="match status" value="1"/>
</dbReference>
<evidence type="ECO:0000313" key="3">
    <source>
        <dbReference type="EMBL" id="MDQ7246897.1"/>
    </source>
</evidence>
<feature type="domain" description="Fatty acid desaturase" evidence="2">
    <location>
        <begin position="76"/>
        <end position="317"/>
    </location>
</feature>
<keyword evidence="1" id="KW-1133">Transmembrane helix</keyword>
<keyword evidence="4" id="KW-1185">Reference proteome</keyword>
<keyword evidence="1" id="KW-0472">Membrane</keyword>
<organism evidence="3 4">
    <name type="scientific">Dongia sedimenti</name>
    <dbReference type="NCBI Taxonomy" id="3064282"/>
    <lineage>
        <taxon>Bacteria</taxon>
        <taxon>Pseudomonadati</taxon>
        <taxon>Pseudomonadota</taxon>
        <taxon>Alphaproteobacteria</taxon>
        <taxon>Rhodospirillales</taxon>
        <taxon>Dongiaceae</taxon>
        <taxon>Dongia</taxon>
    </lineage>
</organism>
<dbReference type="InterPro" id="IPR012171">
    <property type="entry name" value="Fatty_acid_desaturase"/>
</dbReference>
<dbReference type="EMBL" id="JAUYVI010000002">
    <property type="protein sequence ID" value="MDQ7246897.1"/>
    <property type="molecule type" value="Genomic_DNA"/>
</dbReference>
<proteinExistence type="predicted"/>
<feature type="transmembrane region" description="Helical" evidence="1">
    <location>
        <begin position="51"/>
        <end position="69"/>
    </location>
</feature>
<dbReference type="Proteomes" id="UP001230156">
    <property type="component" value="Unassembled WGS sequence"/>
</dbReference>
<reference evidence="4" key="1">
    <citation type="submission" date="2023-08" db="EMBL/GenBank/DDBJ databases">
        <title>Rhodospirillaceae gen. nov., a novel taxon isolated from the Yangtze River Yuezi River estuary sludge.</title>
        <authorList>
            <person name="Ruan L."/>
        </authorList>
    </citation>
    <scope>NUCLEOTIDE SEQUENCE [LARGE SCALE GENOMIC DNA]</scope>
    <source>
        <strain evidence="4">R-7</strain>
    </source>
</reference>
<dbReference type="InterPro" id="IPR005804">
    <property type="entry name" value="FA_desaturase_dom"/>
</dbReference>
<dbReference type="InterPro" id="IPR039393">
    <property type="entry name" value="Rhizopine-oxygenase-like"/>
</dbReference>
<evidence type="ECO:0000256" key="1">
    <source>
        <dbReference type="SAM" id="Phobius"/>
    </source>
</evidence>
<dbReference type="Pfam" id="PF00487">
    <property type="entry name" value="FA_desaturase"/>
    <property type="match status" value="1"/>
</dbReference>
<evidence type="ECO:0000313" key="4">
    <source>
        <dbReference type="Proteomes" id="UP001230156"/>
    </source>
</evidence>
<sequence>MAWKDYRLTGGTEGATLLTEDAFEEKVERSWFSPKIDRTEFRKLIQRSDAAALRDFGLWLGLLVVAGIGGVLTWGTWWCVPFFVVYGVLYAASDHRHHELSHGTPFKTRRLNELAYQLCAFMTLREARYYRWSHTRHHSHTSIVGKDSEIAVPRPPDLIGIASDLFFLKDGISQIIRLMRHARGRLTEEGEQFVPEPERRKVIRASRIYLGIILAVIAACILMQSILPAMLIVLPRFYGAFISHLMNLALHAGLAEDVWDHRLNTRTVLLNPVLRFLYSNMNYHAEHHMFPMVPYHRLPELHAMIRTQCPKPYRGLWAVYREMVPVLIRQRRDPVACIRRPLP</sequence>
<feature type="transmembrane region" description="Helical" evidence="1">
    <location>
        <begin position="208"/>
        <end position="231"/>
    </location>
</feature>